<protein>
    <submittedName>
        <fullName evidence="2">Uncharacterized protein</fullName>
    </submittedName>
</protein>
<feature type="chain" id="PRO_5034076118" evidence="1">
    <location>
        <begin position="21"/>
        <end position="164"/>
    </location>
</feature>
<keyword evidence="3" id="KW-1185">Reference proteome</keyword>
<gene>
    <name evidence="2" type="ORF">ALECFALPRED_004350</name>
</gene>
<reference evidence="2" key="1">
    <citation type="submission" date="2021-03" db="EMBL/GenBank/DDBJ databases">
        <authorList>
            <person name="Tagirdzhanova G."/>
        </authorList>
    </citation>
    <scope>NUCLEOTIDE SEQUENCE</scope>
</reference>
<dbReference type="AlphaFoldDB" id="A0A8H3EQ70"/>
<keyword evidence="1" id="KW-0732">Signal</keyword>
<name>A0A8H3EQ70_9LECA</name>
<sequence>MPHFLSLLLLNLFFVRYVASSSLPETFNLTSNTTHLPTTQATCTAFKLFKLRPLYRDCNSAVDILSSSRVPGYFHSGRPMDTWQLPVTETFGTCDVLLQLAPFSLPERSSWRQVKAAARDLNEYCRTKKALSDVTGGAVTVGDHGRIQISIVRTTSDVEGVADG</sequence>
<dbReference type="EMBL" id="CAJPDR010000027">
    <property type="protein sequence ID" value="CAF9908207.1"/>
    <property type="molecule type" value="Genomic_DNA"/>
</dbReference>
<organism evidence="2 3">
    <name type="scientific">Alectoria fallacina</name>
    <dbReference type="NCBI Taxonomy" id="1903189"/>
    <lineage>
        <taxon>Eukaryota</taxon>
        <taxon>Fungi</taxon>
        <taxon>Dikarya</taxon>
        <taxon>Ascomycota</taxon>
        <taxon>Pezizomycotina</taxon>
        <taxon>Lecanoromycetes</taxon>
        <taxon>OSLEUM clade</taxon>
        <taxon>Lecanoromycetidae</taxon>
        <taxon>Lecanorales</taxon>
        <taxon>Lecanorineae</taxon>
        <taxon>Parmeliaceae</taxon>
        <taxon>Alectoria</taxon>
    </lineage>
</organism>
<accession>A0A8H3EQ70</accession>
<dbReference type="Proteomes" id="UP000664203">
    <property type="component" value="Unassembled WGS sequence"/>
</dbReference>
<feature type="signal peptide" evidence="1">
    <location>
        <begin position="1"/>
        <end position="20"/>
    </location>
</feature>
<evidence type="ECO:0000313" key="3">
    <source>
        <dbReference type="Proteomes" id="UP000664203"/>
    </source>
</evidence>
<comment type="caution">
    <text evidence="2">The sequence shown here is derived from an EMBL/GenBank/DDBJ whole genome shotgun (WGS) entry which is preliminary data.</text>
</comment>
<dbReference type="OrthoDB" id="5347273at2759"/>
<evidence type="ECO:0000313" key="2">
    <source>
        <dbReference type="EMBL" id="CAF9908207.1"/>
    </source>
</evidence>
<evidence type="ECO:0000256" key="1">
    <source>
        <dbReference type="SAM" id="SignalP"/>
    </source>
</evidence>
<proteinExistence type="predicted"/>